<evidence type="ECO:0000313" key="7">
    <source>
        <dbReference type="EMBL" id="SFF39719.1"/>
    </source>
</evidence>
<evidence type="ECO:0000259" key="6">
    <source>
        <dbReference type="PROSITE" id="PS50977"/>
    </source>
</evidence>
<name>A0A1I2IBH5_9ACTN</name>
<evidence type="ECO:0000256" key="3">
    <source>
        <dbReference type="ARBA" id="ARBA00023163"/>
    </source>
</evidence>
<dbReference type="PANTHER" id="PTHR30055">
    <property type="entry name" value="HTH-TYPE TRANSCRIPTIONAL REGULATOR RUTR"/>
    <property type="match status" value="1"/>
</dbReference>
<dbReference type="SUPFAM" id="SSF46689">
    <property type="entry name" value="Homeodomain-like"/>
    <property type="match status" value="1"/>
</dbReference>
<dbReference type="Gene3D" id="1.10.357.10">
    <property type="entry name" value="Tetracycline Repressor, domain 2"/>
    <property type="match status" value="1"/>
</dbReference>
<dbReference type="PANTHER" id="PTHR30055:SF151">
    <property type="entry name" value="TRANSCRIPTIONAL REGULATORY PROTEIN"/>
    <property type="match status" value="1"/>
</dbReference>
<dbReference type="InterPro" id="IPR009057">
    <property type="entry name" value="Homeodomain-like_sf"/>
</dbReference>
<dbReference type="InterPro" id="IPR036271">
    <property type="entry name" value="Tet_transcr_reg_TetR-rel_C_sf"/>
</dbReference>
<dbReference type="PROSITE" id="PS50977">
    <property type="entry name" value="HTH_TETR_2"/>
    <property type="match status" value="1"/>
</dbReference>
<evidence type="ECO:0000313" key="8">
    <source>
        <dbReference type="Proteomes" id="UP000199323"/>
    </source>
</evidence>
<keyword evidence="1" id="KW-0805">Transcription regulation</keyword>
<dbReference type="InterPro" id="IPR050109">
    <property type="entry name" value="HTH-type_TetR-like_transc_reg"/>
</dbReference>
<dbReference type="InterPro" id="IPR004111">
    <property type="entry name" value="Repressor_TetR_C"/>
</dbReference>
<dbReference type="AlphaFoldDB" id="A0A1I2IBH5"/>
<evidence type="ECO:0000256" key="5">
    <source>
        <dbReference type="SAM" id="MobiDB-lite"/>
    </source>
</evidence>
<evidence type="ECO:0000256" key="2">
    <source>
        <dbReference type="ARBA" id="ARBA00023125"/>
    </source>
</evidence>
<dbReference type="InterPro" id="IPR001647">
    <property type="entry name" value="HTH_TetR"/>
</dbReference>
<dbReference type="Pfam" id="PF02909">
    <property type="entry name" value="TetR_C_1"/>
    <property type="match status" value="1"/>
</dbReference>
<feature type="region of interest" description="Disordered" evidence="5">
    <location>
        <begin position="1"/>
        <end position="22"/>
    </location>
</feature>
<keyword evidence="2 4" id="KW-0238">DNA-binding</keyword>
<gene>
    <name evidence="7" type="ORF">SAMN05216251_11352</name>
</gene>
<protein>
    <submittedName>
        <fullName evidence="7">Transcriptional regulator, TetR family</fullName>
    </submittedName>
</protein>
<feature type="DNA-binding region" description="H-T-H motif" evidence="4">
    <location>
        <begin position="44"/>
        <end position="63"/>
    </location>
</feature>
<evidence type="ECO:0000256" key="1">
    <source>
        <dbReference type="ARBA" id="ARBA00023015"/>
    </source>
</evidence>
<reference evidence="7 8" key="1">
    <citation type="submission" date="2016-10" db="EMBL/GenBank/DDBJ databases">
        <authorList>
            <person name="de Groot N.N."/>
        </authorList>
    </citation>
    <scope>NUCLEOTIDE SEQUENCE [LARGE SCALE GENOMIC DNA]</scope>
    <source>
        <strain evidence="7 8">CGMCC 4.3510</strain>
    </source>
</reference>
<organism evidence="7 8">
    <name type="scientific">Actinacidiphila alni</name>
    <dbReference type="NCBI Taxonomy" id="380248"/>
    <lineage>
        <taxon>Bacteria</taxon>
        <taxon>Bacillati</taxon>
        <taxon>Actinomycetota</taxon>
        <taxon>Actinomycetes</taxon>
        <taxon>Kitasatosporales</taxon>
        <taxon>Streptomycetaceae</taxon>
        <taxon>Actinacidiphila</taxon>
    </lineage>
</organism>
<keyword evidence="8" id="KW-1185">Reference proteome</keyword>
<dbReference type="STRING" id="380248.SAMN05216251_11352"/>
<evidence type="ECO:0000256" key="4">
    <source>
        <dbReference type="PROSITE-ProRule" id="PRU00335"/>
    </source>
</evidence>
<dbReference type="RefSeq" id="WP_093715317.1">
    <property type="nucleotide sequence ID" value="NZ_FONG01000013.1"/>
</dbReference>
<feature type="domain" description="HTH tetR-type" evidence="6">
    <location>
        <begin position="21"/>
        <end position="81"/>
    </location>
</feature>
<dbReference type="OrthoDB" id="329481at2"/>
<dbReference type="GO" id="GO:0003700">
    <property type="term" value="F:DNA-binding transcription factor activity"/>
    <property type="evidence" value="ECO:0007669"/>
    <property type="project" value="TreeGrafter"/>
</dbReference>
<sequence>MRIADSARTPRSRRERPSKPPLTRQGIIDAALVILREEGLKKVKMTRIAAALDTGPASLYVYVRDTEDLHAQILDALLAAVDVPPAGAGTWRERLKVLLAGYAEVLFSYPEISRMALSTQPNGPNYLRLGEAVLDLLAEGGVSDRAAAWGLDLLLLFPTAVAVEHSQRPAARRSKDLEALSEQITALDESRYPNIVRLGGELMSGDGSSRADWSFDVLLDGIMAASARELSGNG</sequence>
<keyword evidence="3" id="KW-0804">Transcription</keyword>
<proteinExistence type="predicted"/>
<dbReference type="Pfam" id="PF00440">
    <property type="entry name" value="TetR_N"/>
    <property type="match status" value="1"/>
</dbReference>
<dbReference type="EMBL" id="FONG01000013">
    <property type="protein sequence ID" value="SFF39719.1"/>
    <property type="molecule type" value="Genomic_DNA"/>
</dbReference>
<dbReference type="GO" id="GO:0045892">
    <property type="term" value="P:negative regulation of DNA-templated transcription"/>
    <property type="evidence" value="ECO:0007669"/>
    <property type="project" value="InterPro"/>
</dbReference>
<accession>A0A1I2IBH5</accession>
<dbReference type="SUPFAM" id="SSF48498">
    <property type="entry name" value="Tetracyclin repressor-like, C-terminal domain"/>
    <property type="match status" value="1"/>
</dbReference>
<dbReference type="Proteomes" id="UP000199323">
    <property type="component" value="Unassembled WGS sequence"/>
</dbReference>
<dbReference type="GO" id="GO:0000976">
    <property type="term" value="F:transcription cis-regulatory region binding"/>
    <property type="evidence" value="ECO:0007669"/>
    <property type="project" value="TreeGrafter"/>
</dbReference>